<organism evidence="4 5">
    <name type="scientific">Punica granatum</name>
    <name type="common">Pomegranate</name>
    <dbReference type="NCBI Taxonomy" id="22663"/>
    <lineage>
        <taxon>Eukaryota</taxon>
        <taxon>Viridiplantae</taxon>
        <taxon>Streptophyta</taxon>
        <taxon>Embryophyta</taxon>
        <taxon>Tracheophyta</taxon>
        <taxon>Spermatophyta</taxon>
        <taxon>Magnoliopsida</taxon>
        <taxon>eudicotyledons</taxon>
        <taxon>Gunneridae</taxon>
        <taxon>Pentapetalae</taxon>
        <taxon>rosids</taxon>
        <taxon>malvids</taxon>
        <taxon>Myrtales</taxon>
        <taxon>Lythraceae</taxon>
        <taxon>Punica</taxon>
    </lineage>
</organism>
<dbReference type="InterPro" id="IPR035897">
    <property type="entry name" value="Toll_tir_struct_dom_sf"/>
</dbReference>
<dbReference type="Pfam" id="PF00931">
    <property type="entry name" value="NB-ARC"/>
    <property type="match status" value="1"/>
</dbReference>
<sequence length="593" mass="67644">MAQVPCSFPAHPPVVQMPYSSSSTSPKWSYDVFLNFRGTDTRQGFTTHLYHALWRVGFFTFMDDRLRNVGEELSMEILLRKIEQSRFLIAVFSENYASSRWCLEELVKIMDWKKKTGQHFIPVFYKVEPSEIKNQSGRTGEHLQNFIEKFGEDSEKVRRWRTALEESANLIGLPFTLTLGMTEQQLIKDIVKVVSGKLKRPSLRAAHHPVGLHYLIERINPLVGIGEDDVRMIGIYGDKEVGKSTLAKALFNHHSHKFEGCSFLEHVKATAGLYGLVKVQETLLRETLGDAYDDSMRLGNSSIGDSVIARRLRFKKVLVVIDDVNALEQLRELAGGKDWFGSGSRIIITTQDRDLLQRYRDVEAEHMYEMERLNLSESRQLLCWNAFKSPVPPQTFAAHVEGMLEVIGEGHPGRLIRTASNLRGKSPEEWDSTIEKLSQAEDGSEGRDKLILNHTVDVLKQLHKAIFLVIACFNGRDKGEVVDIFGHVTESSFNRAIKKLTNRSLISTRRNRIWVNDSLREPSKEMIRAESCTQFQWMRRLDDLVEGSPDEVLQSIKEQARTMCDGFFGDSDDGDSDDGDSDDEEENEDNNEH</sequence>
<dbReference type="FunFam" id="3.40.50.10140:FF:000007">
    <property type="entry name" value="Disease resistance protein (TIR-NBS-LRR class)"/>
    <property type="match status" value="1"/>
</dbReference>
<gene>
    <name evidence="4" type="ORF">CDL15_Pgr003530</name>
</gene>
<evidence type="ECO:0000256" key="2">
    <source>
        <dbReference type="SAM" id="MobiDB-lite"/>
    </source>
</evidence>
<dbReference type="Pfam" id="PF01582">
    <property type="entry name" value="TIR"/>
    <property type="match status" value="1"/>
</dbReference>
<feature type="domain" description="TIR" evidence="3">
    <location>
        <begin position="28"/>
        <end position="198"/>
    </location>
</feature>
<dbReference type="SMART" id="SM00255">
    <property type="entry name" value="TIR"/>
    <property type="match status" value="1"/>
</dbReference>
<dbReference type="Gene3D" id="3.40.50.10140">
    <property type="entry name" value="Toll/interleukin-1 receptor homology (TIR) domain"/>
    <property type="match status" value="1"/>
</dbReference>
<dbReference type="PANTHER" id="PTHR11017:SF573">
    <property type="entry name" value="ADP-RIBOSYL CYCLASE_CYCLIC ADP-RIBOSE HYDROLASE"/>
    <property type="match status" value="1"/>
</dbReference>
<evidence type="ECO:0000313" key="5">
    <source>
        <dbReference type="Proteomes" id="UP000197138"/>
    </source>
</evidence>
<protein>
    <recommendedName>
        <fullName evidence="3">TIR domain-containing protein</fullName>
    </recommendedName>
</protein>
<evidence type="ECO:0000259" key="3">
    <source>
        <dbReference type="PROSITE" id="PS50104"/>
    </source>
</evidence>
<dbReference type="GO" id="GO:0007165">
    <property type="term" value="P:signal transduction"/>
    <property type="evidence" value="ECO:0007669"/>
    <property type="project" value="InterPro"/>
</dbReference>
<accession>A0A218X308</accession>
<dbReference type="SUPFAM" id="SSF52540">
    <property type="entry name" value="P-loop containing nucleoside triphosphate hydrolases"/>
    <property type="match status" value="1"/>
</dbReference>
<dbReference type="SUPFAM" id="SSF52200">
    <property type="entry name" value="Toll/Interleukin receptor TIR domain"/>
    <property type="match status" value="1"/>
</dbReference>
<dbReference type="InterPro" id="IPR000157">
    <property type="entry name" value="TIR_dom"/>
</dbReference>
<comment type="caution">
    <text evidence="4">The sequence shown here is derived from an EMBL/GenBank/DDBJ whole genome shotgun (WGS) entry which is preliminary data.</text>
</comment>
<evidence type="ECO:0000256" key="1">
    <source>
        <dbReference type="ARBA" id="ARBA00023027"/>
    </source>
</evidence>
<dbReference type="PRINTS" id="PR00364">
    <property type="entry name" value="DISEASERSIST"/>
</dbReference>
<dbReference type="GO" id="GO:0006952">
    <property type="term" value="P:defense response"/>
    <property type="evidence" value="ECO:0007669"/>
    <property type="project" value="InterPro"/>
</dbReference>
<dbReference type="Proteomes" id="UP000197138">
    <property type="component" value="Unassembled WGS sequence"/>
</dbReference>
<dbReference type="InterPro" id="IPR027417">
    <property type="entry name" value="P-loop_NTPase"/>
</dbReference>
<dbReference type="EMBL" id="MTKT01002492">
    <property type="protein sequence ID" value="OWM79357.1"/>
    <property type="molecule type" value="Genomic_DNA"/>
</dbReference>
<feature type="compositionally biased region" description="Acidic residues" evidence="2">
    <location>
        <begin position="570"/>
        <end position="593"/>
    </location>
</feature>
<dbReference type="PANTHER" id="PTHR11017">
    <property type="entry name" value="LEUCINE-RICH REPEAT-CONTAINING PROTEIN"/>
    <property type="match status" value="1"/>
</dbReference>
<dbReference type="Gene3D" id="3.40.50.300">
    <property type="entry name" value="P-loop containing nucleotide triphosphate hydrolases"/>
    <property type="match status" value="1"/>
</dbReference>
<dbReference type="InterPro" id="IPR044974">
    <property type="entry name" value="Disease_R_plants"/>
</dbReference>
<keyword evidence="1" id="KW-0520">NAD</keyword>
<dbReference type="AlphaFoldDB" id="A0A218X308"/>
<evidence type="ECO:0000313" key="4">
    <source>
        <dbReference type="EMBL" id="OWM79357.1"/>
    </source>
</evidence>
<proteinExistence type="predicted"/>
<dbReference type="GO" id="GO:0043531">
    <property type="term" value="F:ADP binding"/>
    <property type="evidence" value="ECO:0007669"/>
    <property type="project" value="InterPro"/>
</dbReference>
<feature type="region of interest" description="Disordered" evidence="2">
    <location>
        <begin position="564"/>
        <end position="593"/>
    </location>
</feature>
<name>A0A218X308_PUNGR</name>
<dbReference type="PROSITE" id="PS50104">
    <property type="entry name" value="TIR"/>
    <property type="match status" value="1"/>
</dbReference>
<dbReference type="InterPro" id="IPR002182">
    <property type="entry name" value="NB-ARC"/>
</dbReference>
<reference evidence="5" key="1">
    <citation type="journal article" date="2017" name="Plant J.">
        <title>The pomegranate (Punica granatum L.) genome and the genomics of punicalagin biosynthesis.</title>
        <authorList>
            <person name="Qin G."/>
            <person name="Xu C."/>
            <person name="Ming R."/>
            <person name="Tang H."/>
            <person name="Guyot R."/>
            <person name="Kramer E.M."/>
            <person name="Hu Y."/>
            <person name="Yi X."/>
            <person name="Qi Y."/>
            <person name="Xu X."/>
            <person name="Gao Z."/>
            <person name="Pan H."/>
            <person name="Jian J."/>
            <person name="Tian Y."/>
            <person name="Yue Z."/>
            <person name="Xu Y."/>
        </authorList>
    </citation>
    <scope>NUCLEOTIDE SEQUENCE [LARGE SCALE GENOMIC DNA]</scope>
    <source>
        <strain evidence="5">cv. Dabenzi</strain>
    </source>
</reference>